<sequence length="428" mass="47136">MNTFAAALAQAEEALNDAPDSPGVYRRAFAFCAYDHDFLAWLSAQAAFPQFYWRSRDGDEEVAALGAAQAFASLDEAQAFLRQHEDEPDLRACGLNAFDPAHGFLFLPRLALHREGERASLVVTLFSEHSRRQAAEALQRNLRSLQTPRLLPPGAPPLVSRCDCPQAKAWTRLVARASEAIARGDIAKVVLARATDLRFASPPDAAALMAASREANHYCYHFYLAFSARDVFLGSTPERLWRREGCALATEALAGTVENHPDDAQASARAAWLQDDDKNRRENALVVDDICARLQAIARDVHIQVAQVVRLRRVQHLKRVIFGRLLRADDAACLRQLQPTAAVAGLPREAARRFITDNEPFDRAWYAGSAGYLSKEKTEFCVSLRAARITDDTVRLYAGAGLVAGSEAALEWQEIENKAAALLSLLTG</sequence>
<dbReference type="AlphaFoldDB" id="K7ZYT0"/>
<comment type="pathway">
    <text evidence="5">Quinol/quinone metabolism; 1,4-dihydroxy-2-naphthoate biosynthesis; 1,4-dihydroxy-2-naphthoate from chorismate: step 1/7.</text>
</comment>
<dbReference type="PANTHER" id="PTHR47253">
    <property type="match status" value="1"/>
</dbReference>
<evidence type="ECO:0000256" key="5">
    <source>
        <dbReference type="HAMAP-Rule" id="MF_01935"/>
    </source>
</evidence>
<keyword evidence="4 5" id="KW-0413">Isomerase</keyword>
<keyword evidence="10" id="KW-1185">Reference proteome</keyword>
<keyword evidence="5" id="KW-0474">Menaquinone biosynthesis</keyword>
<protein>
    <recommendedName>
        <fullName evidence="5">Isochorismate synthase MenF</fullName>
        <ecNumber evidence="5">5.4.4.2</ecNumber>
    </recommendedName>
    <alternativeName>
        <fullName evidence="5">Isochorismate mutase</fullName>
    </alternativeName>
</protein>
<accession>K7ZYT0</accession>
<dbReference type="STRING" id="1073999.AFK62_13345"/>
<dbReference type="InterPro" id="IPR034681">
    <property type="entry name" value="MenF"/>
</dbReference>
<dbReference type="KEGG" id="ccon:AFK62_13345"/>
<evidence type="ECO:0000256" key="1">
    <source>
        <dbReference type="ARBA" id="ARBA00000799"/>
    </source>
</evidence>
<dbReference type="GO" id="GO:0000287">
    <property type="term" value="F:magnesium ion binding"/>
    <property type="evidence" value="ECO:0007669"/>
    <property type="project" value="UniProtKB-UniRule"/>
</dbReference>
<comment type="cofactor">
    <cofactor evidence="5">
        <name>Mg(2+)</name>
        <dbReference type="ChEBI" id="CHEBI:18420"/>
    </cofactor>
</comment>
<reference evidence="10" key="2">
    <citation type="submission" date="2015-09" db="EMBL/GenBank/DDBJ databases">
        <title>Cronobacter genome sequencing and assembly.</title>
        <authorList>
            <person name="Descombes P."/>
            <person name="Baert L."/>
            <person name="Ngom-Bru C."/>
            <person name="Barretto C."/>
        </authorList>
    </citation>
    <scope>NUCLEOTIDE SEQUENCE [LARGE SCALE GENOMIC DNA]</scope>
    <source>
        <strain evidence="10">LMG 26250</strain>
    </source>
</reference>
<keyword evidence="5" id="KW-0479">Metal-binding</keyword>
<dbReference type="GO" id="GO:0008909">
    <property type="term" value="F:isochorismate synthase activity"/>
    <property type="evidence" value="ECO:0007669"/>
    <property type="project" value="UniProtKB-UniRule"/>
</dbReference>
<dbReference type="HAMAP" id="MF_01935">
    <property type="entry name" value="MenF"/>
    <property type="match status" value="1"/>
</dbReference>
<evidence type="ECO:0000313" key="7">
    <source>
        <dbReference type="EMBL" id="ALB63426.1"/>
    </source>
</evidence>
<proteinExistence type="inferred from homology"/>
<dbReference type="GO" id="GO:0009234">
    <property type="term" value="P:menaquinone biosynthetic process"/>
    <property type="evidence" value="ECO:0007669"/>
    <property type="project" value="UniProtKB-UniRule"/>
</dbReference>
<dbReference type="OrthoDB" id="9806579at2"/>
<dbReference type="Proteomes" id="UP000067320">
    <property type="component" value="Chromosome"/>
</dbReference>
<dbReference type="RefSeq" id="WP_007665647.1">
    <property type="nucleotide sequence ID" value="NZ_CAKW01000022.1"/>
</dbReference>
<feature type="binding site" evidence="5">
    <location>
        <position position="414"/>
    </location>
    <ligand>
        <name>Mg(2+)</name>
        <dbReference type="ChEBI" id="CHEBI:18420"/>
    </ligand>
</feature>
<evidence type="ECO:0000313" key="10">
    <source>
        <dbReference type="Proteomes" id="UP000067320"/>
    </source>
</evidence>
<keyword evidence="3 5" id="KW-0460">Magnesium</keyword>
<comment type="similarity">
    <text evidence="2 5">Belongs to the isochorismate synthase family.</text>
</comment>
<dbReference type="UniPathway" id="UPA00079"/>
<feature type="domain" description="Chorismate-utilising enzyme C-terminal" evidence="6">
    <location>
        <begin position="168"/>
        <end position="418"/>
    </location>
</feature>
<evidence type="ECO:0000256" key="2">
    <source>
        <dbReference type="ARBA" id="ARBA00005297"/>
    </source>
</evidence>
<feature type="active site" description="Proton acceptor" evidence="5">
    <location>
        <position position="188"/>
    </location>
</feature>
<comment type="catalytic activity">
    <reaction evidence="1 5">
        <text>chorismate = isochorismate</text>
        <dbReference type="Rhea" id="RHEA:18985"/>
        <dbReference type="ChEBI" id="CHEBI:29748"/>
        <dbReference type="ChEBI" id="CHEBI:29780"/>
        <dbReference type="EC" id="5.4.4.2"/>
    </reaction>
</comment>
<dbReference type="InterPro" id="IPR015890">
    <property type="entry name" value="Chorismate_C"/>
</dbReference>
<dbReference type="PANTHER" id="PTHR47253:SF4">
    <property type="entry name" value="ISOCHORISMATE SYNTHASE 2, CHLOROPLASTIC"/>
    <property type="match status" value="1"/>
</dbReference>
<dbReference type="PATRIC" id="fig|1073999.7.peg.2803"/>
<evidence type="ECO:0000259" key="6">
    <source>
        <dbReference type="Pfam" id="PF00425"/>
    </source>
</evidence>
<name>K7ZYT0_9ENTR</name>
<feature type="active site" description="Proton donor" evidence="5">
    <location>
        <position position="238"/>
    </location>
</feature>
<evidence type="ECO:0000313" key="8">
    <source>
        <dbReference type="EMBL" id="CCJ71280.1"/>
    </source>
</evidence>
<evidence type="ECO:0000256" key="3">
    <source>
        <dbReference type="ARBA" id="ARBA00022842"/>
    </source>
</evidence>
<dbReference type="InterPro" id="IPR005801">
    <property type="entry name" value="ADC_synthase"/>
</dbReference>
<dbReference type="NCBIfam" id="NF011588">
    <property type="entry name" value="PRK15012.1"/>
    <property type="match status" value="1"/>
</dbReference>
<reference evidence="8" key="1">
    <citation type="submission" date="2012-07" db="EMBL/GenBank/DDBJ databases">
        <authorList>
            <person name="Cummings C."/>
        </authorList>
    </citation>
    <scope>NUCLEOTIDE SEQUENCE</scope>
    <source>
        <strain evidence="8">1330</strain>
    </source>
</reference>
<comment type="pathway">
    <text evidence="5">Quinol/quinone metabolism; menaquinone biosynthesis.</text>
</comment>
<dbReference type="EMBL" id="CP012264">
    <property type="protein sequence ID" value="ALB63426.1"/>
    <property type="molecule type" value="Genomic_DNA"/>
</dbReference>
<feature type="binding site" evidence="5">
    <location>
        <position position="282"/>
    </location>
    <ligand>
        <name>Mg(2+)</name>
        <dbReference type="ChEBI" id="CHEBI:18420"/>
    </ligand>
</feature>
<dbReference type="Proteomes" id="UP000009340">
    <property type="component" value="Unassembled WGS sequence"/>
</dbReference>
<dbReference type="SUPFAM" id="SSF56322">
    <property type="entry name" value="ADC synthase"/>
    <property type="match status" value="1"/>
</dbReference>
<dbReference type="InterPro" id="IPR004561">
    <property type="entry name" value="IsoChor_synthase"/>
</dbReference>
<dbReference type="EC" id="5.4.4.2" evidence="5"/>
<reference evidence="7 10" key="3">
    <citation type="journal article" date="2016" name="Genome Announc.">
        <title>Fully Closed Genome Sequences of Five Type Strains of the Genus Cronobacter and One Cronobacter sakazakii Strain.</title>
        <authorList>
            <person name="Moine D."/>
            <person name="Kassam M."/>
            <person name="Baert L."/>
            <person name="Tang Y."/>
            <person name="Barretto C."/>
            <person name="Ngom Bru C."/>
            <person name="Klijn A."/>
            <person name="Descombes P."/>
        </authorList>
    </citation>
    <scope>NUCLEOTIDE SEQUENCE [LARGE SCALE GENOMIC DNA]</scope>
    <source>
        <strain evidence="7 10">LMG 26250</strain>
    </source>
</reference>
<dbReference type="UniPathway" id="UPA01057">
    <property type="reaction ID" value="UER00163"/>
</dbReference>
<evidence type="ECO:0000256" key="4">
    <source>
        <dbReference type="ARBA" id="ARBA00023235"/>
    </source>
</evidence>
<comment type="function">
    <text evidence="5">Catalyzes the conversion of chorismate to isochorismate.</text>
</comment>
<gene>
    <name evidence="5" type="primary">menF</name>
    <name evidence="7" type="ORF">AFK62_13345</name>
    <name evidence="8" type="ORF">BN137_617</name>
</gene>
<dbReference type="eggNOG" id="COG1169">
    <property type="taxonomic scope" value="Bacteria"/>
</dbReference>
<dbReference type="Gene3D" id="3.60.120.10">
    <property type="entry name" value="Anthranilate synthase"/>
    <property type="match status" value="1"/>
</dbReference>
<organism evidence="8 9">
    <name type="scientific">Cronobacter condimenti 1330</name>
    <dbReference type="NCBI Taxonomy" id="1073999"/>
    <lineage>
        <taxon>Bacteria</taxon>
        <taxon>Pseudomonadati</taxon>
        <taxon>Pseudomonadota</taxon>
        <taxon>Gammaproteobacteria</taxon>
        <taxon>Enterobacterales</taxon>
        <taxon>Enterobacteriaceae</taxon>
        <taxon>Cronobacter</taxon>
    </lineage>
</organism>
<dbReference type="EMBL" id="CAKW01000022">
    <property type="protein sequence ID" value="CCJ71280.1"/>
    <property type="molecule type" value="Genomic_DNA"/>
</dbReference>
<dbReference type="NCBIfam" id="TIGR00543">
    <property type="entry name" value="isochor_syn"/>
    <property type="match status" value="1"/>
</dbReference>
<dbReference type="Pfam" id="PF00425">
    <property type="entry name" value="Chorismate_bind"/>
    <property type="match status" value="1"/>
</dbReference>
<evidence type="ECO:0000313" key="9">
    <source>
        <dbReference type="Proteomes" id="UP000009340"/>
    </source>
</evidence>
<dbReference type="InterPro" id="IPR044250">
    <property type="entry name" value="MenF-like"/>
</dbReference>